<protein>
    <recommendedName>
        <fullName evidence="5">PDZ domain-containing protein</fullName>
    </recommendedName>
</protein>
<evidence type="ECO:0008006" key="5">
    <source>
        <dbReference type="Google" id="ProtNLM"/>
    </source>
</evidence>
<feature type="chain" id="PRO_5046059261" description="PDZ domain-containing protein" evidence="2">
    <location>
        <begin position="17"/>
        <end position="221"/>
    </location>
</feature>
<evidence type="ECO:0000313" key="4">
    <source>
        <dbReference type="Proteomes" id="UP001189429"/>
    </source>
</evidence>
<evidence type="ECO:0000313" key="3">
    <source>
        <dbReference type="EMBL" id="CAK0873740.1"/>
    </source>
</evidence>
<dbReference type="EMBL" id="CAUYUJ010017314">
    <property type="protein sequence ID" value="CAK0873740.1"/>
    <property type="molecule type" value="Genomic_DNA"/>
</dbReference>
<reference evidence="3" key="1">
    <citation type="submission" date="2023-10" db="EMBL/GenBank/DDBJ databases">
        <authorList>
            <person name="Chen Y."/>
            <person name="Shah S."/>
            <person name="Dougan E. K."/>
            <person name="Thang M."/>
            <person name="Chan C."/>
        </authorList>
    </citation>
    <scope>NUCLEOTIDE SEQUENCE [LARGE SCALE GENOMIC DNA]</scope>
</reference>
<keyword evidence="4" id="KW-1185">Reference proteome</keyword>
<feature type="non-terminal residue" evidence="3">
    <location>
        <position position="221"/>
    </location>
</feature>
<accession>A0ABN9VMS6</accession>
<comment type="caution">
    <text evidence="3">The sequence shown here is derived from an EMBL/GenBank/DDBJ whole genome shotgun (WGS) entry which is preliminary data.</text>
</comment>
<gene>
    <name evidence="3" type="ORF">PCOR1329_LOCUS58851</name>
</gene>
<proteinExistence type="predicted"/>
<feature type="region of interest" description="Disordered" evidence="1">
    <location>
        <begin position="112"/>
        <end position="176"/>
    </location>
</feature>
<dbReference type="Proteomes" id="UP001189429">
    <property type="component" value="Unassembled WGS sequence"/>
</dbReference>
<evidence type="ECO:0000256" key="2">
    <source>
        <dbReference type="SAM" id="SignalP"/>
    </source>
</evidence>
<name>A0ABN9VMS6_9DINO</name>
<organism evidence="3 4">
    <name type="scientific">Prorocentrum cordatum</name>
    <dbReference type="NCBI Taxonomy" id="2364126"/>
    <lineage>
        <taxon>Eukaryota</taxon>
        <taxon>Sar</taxon>
        <taxon>Alveolata</taxon>
        <taxon>Dinophyceae</taxon>
        <taxon>Prorocentrales</taxon>
        <taxon>Prorocentraceae</taxon>
        <taxon>Prorocentrum</taxon>
    </lineage>
</organism>
<evidence type="ECO:0000256" key="1">
    <source>
        <dbReference type="SAM" id="MobiDB-lite"/>
    </source>
</evidence>
<keyword evidence="2" id="KW-0732">Signal</keyword>
<feature type="signal peptide" evidence="2">
    <location>
        <begin position="1"/>
        <end position="16"/>
    </location>
</feature>
<sequence>MLASLVFLLSSVQASSETSEVFTIFLAKRRADDVLGVDVSIENMALKVREVKDIGMVMKWNTDNPAKCVRIGDSLVAVNGVHGNTAAIFDQLRKPISTLEIAVQRKRVLEEGSPARSAPAGGDAPVCCPEVASAPESVDRPSGTHVAGPGARSPGVAAGQEPEDLGSPASPSCESEAAAAEAAGGVAALRAALSAEASAEAAAAEAAGGVASVRAELAEVA</sequence>